<keyword evidence="6" id="KW-0812">Transmembrane</keyword>
<reference evidence="8 9" key="1">
    <citation type="submission" date="2012-01" db="EMBL/GenBank/DDBJ databases">
        <title>Complete sequence of chromosome of Clostridium pasteurianum BC1.</title>
        <authorList>
            <consortium name="US DOE Joint Genome Institute"/>
            <person name="Lucas S."/>
            <person name="Han J."/>
            <person name="Lapidus A."/>
            <person name="Cheng J.-F."/>
            <person name="Goodwin L."/>
            <person name="Pitluck S."/>
            <person name="Peters L."/>
            <person name="Mikhailova N."/>
            <person name="Teshima H."/>
            <person name="Detter J.C."/>
            <person name="Han C."/>
            <person name="Tapia R."/>
            <person name="Land M."/>
            <person name="Hauser L."/>
            <person name="Kyrpides N."/>
            <person name="Ivanova N."/>
            <person name="Pagani I."/>
            <person name="Dunn J."/>
            <person name="Taghavi S."/>
            <person name="Francis A."/>
            <person name="van der Lelie D."/>
            <person name="Woyke T."/>
        </authorList>
    </citation>
    <scope>NUCLEOTIDE SEQUENCE [LARGE SCALE GENOMIC DNA]</scope>
    <source>
        <strain evidence="8 9">BC1</strain>
    </source>
</reference>
<dbReference type="OrthoDB" id="1791938at2"/>
<dbReference type="EMBL" id="CP003261">
    <property type="protein sequence ID" value="AGK99002.1"/>
    <property type="molecule type" value="Genomic_DNA"/>
</dbReference>
<dbReference type="Proteomes" id="UP000013523">
    <property type="component" value="Chromosome"/>
</dbReference>
<feature type="domain" description="Histidine kinase" evidence="7">
    <location>
        <begin position="317"/>
        <end position="421"/>
    </location>
</feature>
<dbReference type="SUPFAM" id="SSF55874">
    <property type="entry name" value="ATPase domain of HSP90 chaperone/DNA topoisomerase II/histidine kinase"/>
    <property type="match status" value="1"/>
</dbReference>
<evidence type="ECO:0000256" key="1">
    <source>
        <dbReference type="ARBA" id="ARBA00000085"/>
    </source>
</evidence>
<dbReference type="InterPro" id="IPR036890">
    <property type="entry name" value="HATPase_C_sf"/>
</dbReference>
<keyword evidence="4 8" id="KW-0808">Transferase</keyword>
<protein>
    <recommendedName>
        <fullName evidence="2">histidine kinase</fullName>
        <ecNumber evidence="2">2.7.13.3</ecNumber>
    </recommendedName>
</protein>
<dbReference type="STRING" id="86416.Clopa_4281"/>
<sequence>MKKNFYILVLLVILIPLAGEFKFFPFHDSFRVSLGTPIFFFFLLWARKVPLILSALVVGIAVVAFRIFLDFSTVKNFQLLPSLIINFPAFFYYFTYSLLFYLMKVKNFENRFPIIIYLATFIDICSNIVELAFRYFILRDTINGLIIGEVMIISLIRSIFVLGIFSMLKLHEAELEVIQQQKQNSHMIFLISGLYEEAVELKKSLQDAENITKNCYNLYRHVQNKDLNTSTEELSKKILSIAGEVHDIKKDNQRIYAGISKMISKESSIDYMDISEIGNIIINSNKKYAAFLGKKIKFIFKANFSIPLLHIYTTLSLINNLVSNSIESIKETGLIKIIVYKDTEYINFEVHDDGSGIPEKKRDLIFKPGYTTKYDDSGVSSTGMGLPYVKSVIENFNGTIKIESIPVISGTIFTIKLPIKSLAKI</sequence>
<keyword evidence="4 8" id="KW-0418">Kinase</keyword>
<gene>
    <name evidence="8" type="ORF">Clopa_4281</name>
</gene>
<accession>R4K772</accession>
<keyword evidence="6" id="KW-1133">Transmembrane helix</keyword>
<dbReference type="SMART" id="SM00387">
    <property type="entry name" value="HATPase_c"/>
    <property type="match status" value="1"/>
</dbReference>
<dbReference type="PANTHER" id="PTHR43547:SF10">
    <property type="entry name" value="SENSOR HISTIDINE KINASE DCUS"/>
    <property type="match status" value="1"/>
</dbReference>
<evidence type="ECO:0000256" key="2">
    <source>
        <dbReference type="ARBA" id="ARBA00012438"/>
    </source>
</evidence>
<dbReference type="GO" id="GO:0000155">
    <property type="term" value="F:phosphorelay sensor kinase activity"/>
    <property type="evidence" value="ECO:0007669"/>
    <property type="project" value="TreeGrafter"/>
</dbReference>
<feature type="transmembrane region" description="Helical" evidence="6">
    <location>
        <begin position="51"/>
        <end position="69"/>
    </location>
</feature>
<dbReference type="CDD" id="cd00075">
    <property type="entry name" value="HATPase"/>
    <property type="match status" value="1"/>
</dbReference>
<keyword evidence="5" id="KW-0902">Two-component regulatory system</keyword>
<feature type="transmembrane region" description="Helical" evidence="6">
    <location>
        <begin position="114"/>
        <end position="136"/>
    </location>
</feature>
<dbReference type="PRINTS" id="PR00344">
    <property type="entry name" value="BCTRLSENSOR"/>
</dbReference>
<evidence type="ECO:0000256" key="5">
    <source>
        <dbReference type="ARBA" id="ARBA00023012"/>
    </source>
</evidence>
<feature type="transmembrane region" description="Helical" evidence="6">
    <location>
        <begin position="81"/>
        <end position="102"/>
    </location>
</feature>
<dbReference type="InterPro" id="IPR005467">
    <property type="entry name" value="His_kinase_dom"/>
</dbReference>
<dbReference type="Gene3D" id="3.30.565.10">
    <property type="entry name" value="Histidine kinase-like ATPase, C-terminal domain"/>
    <property type="match status" value="1"/>
</dbReference>
<organism evidence="8 9">
    <name type="scientific">Clostridium pasteurianum BC1</name>
    <dbReference type="NCBI Taxonomy" id="86416"/>
    <lineage>
        <taxon>Bacteria</taxon>
        <taxon>Bacillati</taxon>
        <taxon>Bacillota</taxon>
        <taxon>Clostridia</taxon>
        <taxon>Eubacteriales</taxon>
        <taxon>Clostridiaceae</taxon>
        <taxon>Clostridium</taxon>
    </lineage>
</organism>
<evidence type="ECO:0000256" key="3">
    <source>
        <dbReference type="ARBA" id="ARBA00022553"/>
    </source>
</evidence>
<dbReference type="EC" id="2.7.13.3" evidence="2"/>
<feature type="transmembrane region" description="Helical" evidence="6">
    <location>
        <begin position="142"/>
        <end position="165"/>
    </location>
</feature>
<proteinExistence type="predicted"/>
<dbReference type="HOGENOM" id="CLU_052005_1_0_9"/>
<dbReference type="AlphaFoldDB" id="R4K772"/>
<keyword evidence="6" id="KW-0472">Membrane</keyword>
<evidence type="ECO:0000259" key="7">
    <source>
        <dbReference type="PROSITE" id="PS50109"/>
    </source>
</evidence>
<evidence type="ECO:0000256" key="6">
    <source>
        <dbReference type="SAM" id="Phobius"/>
    </source>
</evidence>
<keyword evidence="9" id="KW-1185">Reference proteome</keyword>
<dbReference type="PATRIC" id="fig|86416.3.peg.4290"/>
<dbReference type="PANTHER" id="PTHR43547">
    <property type="entry name" value="TWO-COMPONENT HISTIDINE KINASE"/>
    <property type="match status" value="1"/>
</dbReference>
<dbReference type="PROSITE" id="PS50109">
    <property type="entry name" value="HIS_KIN"/>
    <property type="match status" value="1"/>
</dbReference>
<dbReference type="Pfam" id="PF02518">
    <property type="entry name" value="HATPase_c"/>
    <property type="match status" value="1"/>
</dbReference>
<keyword evidence="3" id="KW-0597">Phosphoprotein</keyword>
<evidence type="ECO:0000256" key="4">
    <source>
        <dbReference type="ARBA" id="ARBA00022777"/>
    </source>
</evidence>
<dbReference type="InterPro" id="IPR003594">
    <property type="entry name" value="HATPase_dom"/>
</dbReference>
<evidence type="ECO:0000313" key="8">
    <source>
        <dbReference type="EMBL" id="AGK99002.1"/>
    </source>
</evidence>
<dbReference type="eggNOG" id="COG3290">
    <property type="taxonomic scope" value="Bacteria"/>
</dbReference>
<name>R4K772_CLOPA</name>
<comment type="catalytic activity">
    <reaction evidence="1">
        <text>ATP + protein L-histidine = ADP + protein N-phospho-L-histidine.</text>
        <dbReference type="EC" id="2.7.13.3"/>
    </reaction>
</comment>
<evidence type="ECO:0000313" key="9">
    <source>
        <dbReference type="Proteomes" id="UP000013523"/>
    </source>
</evidence>
<dbReference type="InterPro" id="IPR004358">
    <property type="entry name" value="Sig_transdc_His_kin-like_C"/>
</dbReference>
<dbReference type="KEGG" id="cpas:Clopa_4281"/>